<dbReference type="Pfam" id="PF12706">
    <property type="entry name" value="Lactamase_B_2"/>
    <property type="match status" value="1"/>
</dbReference>
<proteinExistence type="predicted"/>
<dbReference type="PROSITE" id="PS51257">
    <property type="entry name" value="PROKAR_LIPOPROTEIN"/>
    <property type="match status" value="1"/>
</dbReference>
<dbReference type="InterPro" id="IPR036866">
    <property type="entry name" value="RibonucZ/Hydroxyglut_hydro"/>
</dbReference>
<dbReference type="Gene3D" id="3.60.15.10">
    <property type="entry name" value="Ribonuclease Z/Hydroxyacylglutathione hydrolase-like"/>
    <property type="match status" value="1"/>
</dbReference>
<evidence type="ECO:0000313" key="6">
    <source>
        <dbReference type="EMBL" id="GGD77269.1"/>
    </source>
</evidence>
<feature type="domain" description="Metallo-beta-lactamase" evidence="5">
    <location>
        <begin position="18"/>
        <end position="210"/>
    </location>
</feature>
<dbReference type="CDD" id="cd07716">
    <property type="entry name" value="RNaseZ_short-form-like_MBL-fold"/>
    <property type="match status" value="1"/>
</dbReference>
<dbReference type="RefSeq" id="WP_188994071.1">
    <property type="nucleotide sequence ID" value="NZ_BMHP01000003.1"/>
</dbReference>
<dbReference type="AlphaFoldDB" id="A0A917DX63"/>
<accession>A0A917DX63</accession>
<dbReference type="InterPro" id="IPR001279">
    <property type="entry name" value="Metallo-B-lactamas"/>
</dbReference>
<gene>
    <name evidence="6" type="ORF">GCM10010911_39100</name>
</gene>
<dbReference type="EMBL" id="BMHP01000003">
    <property type="protein sequence ID" value="GGD77269.1"/>
    <property type="molecule type" value="Genomic_DNA"/>
</dbReference>
<dbReference type="PANTHER" id="PTHR46018">
    <property type="entry name" value="ZINC PHOSPHODIESTERASE ELAC PROTEIN 1"/>
    <property type="match status" value="1"/>
</dbReference>
<comment type="function">
    <text evidence="3">Counteracts the endogenous Pycsar antiviral defense system. Phosphodiesterase that enables metal-dependent hydrolysis of host cyclic nucleotide Pycsar defense signals such as cCMP and cUMP.</text>
</comment>
<reference evidence="6" key="2">
    <citation type="submission" date="2020-09" db="EMBL/GenBank/DDBJ databases">
        <authorList>
            <person name="Sun Q."/>
            <person name="Zhou Y."/>
        </authorList>
    </citation>
    <scope>NUCLEOTIDE SEQUENCE</scope>
    <source>
        <strain evidence="6">CGMCC 1.15178</strain>
    </source>
</reference>
<comment type="catalytic activity">
    <reaction evidence="2">
        <text>3',5'-cyclic CMP + H2O = CMP + H(+)</text>
        <dbReference type="Rhea" id="RHEA:72675"/>
        <dbReference type="ChEBI" id="CHEBI:15377"/>
        <dbReference type="ChEBI" id="CHEBI:15378"/>
        <dbReference type="ChEBI" id="CHEBI:58003"/>
        <dbReference type="ChEBI" id="CHEBI:60377"/>
    </reaction>
    <physiologicalReaction direction="left-to-right" evidence="2">
        <dbReference type="Rhea" id="RHEA:72676"/>
    </physiologicalReaction>
</comment>
<dbReference type="SUPFAM" id="SSF56281">
    <property type="entry name" value="Metallo-hydrolase/oxidoreductase"/>
    <property type="match status" value="1"/>
</dbReference>
<keyword evidence="1" id="KW-0862">Zinc</keyword>
<dbReference type="GO" id="GO:0042781">
    <property type="term" value="F:3'-tRNA processing endoribonuclease activity"/>
    <property type="evidence" value="ECO:0007669"/>
    <property type="project" value="TreeGrafter"/>
</dbReference>
<comment type="caution">
    <text evidence="6">The sequence shown here is derived from an EMBL/GenBank/DDBJ whole genome shotgun (WGS) entry which is preliminary data.</text>
</comment>
<dbReference type="PANTHER" id="PTHR46018:SF4">
    <property type="entry name" value="METALLO-HYDROLASE YHFI-RELATED"/>
    <property type="match status" value="1"/>
</dbReference>
<comment type="catalytic activity">
    <reaction evidence="4">
        <text>3',5'-cyclic UMP + H2O = UMP + H(+)</text>
        <dbReference type="Rhea" id="RHEA:70575"/>
        <dbReference type="ChEBI" id="CHEBI:15377"/>
        <dbReference type="ChEBI" id="CHEBI:15378"/>
        <dbReference type="ChEBI" id="CHEBI:57865"/>
        <dbReference type="ChEBI" id="CHEBI:184387"/>
    </reaction>
    <physiologicalReaction direction="left-to-right" evidence="4">
        <dbReference type="Rhea" id="RHEA:70576"/>
    </physiologicalReaction>
</comment>
<reference evidence="6" key="1">
    <citation type="journal article" date="2014" name="Int. J. Syst. Evol. Microbiol.">
        <title>Complete genome sequence of Corynebacterium casei LMG S-19264T (=DSM 44701T), isolated from a smear-ripened cheese.</title>
        <authorList>
            <consortium name="US DOE Joint Genome Institute (JGI-PGF)"/>
            <person name="Walter F."/>
            <person name="Albersmeier A."/>
            <person name="Kalinowski J."/>
            <person name="Ruckert C."/>
        </authorList>
    </citation>
    <scope>NUCLEOTIDE SEQUENCE</scope>
    <source>
        <strain evidence="6">CGMCC 1.15178</strain>
    </source>
</reference>
<sequence length="242" mass="26897">MKLIVLGKYGTFPAAGGACSGYLIENNGRYLLIDCGNGVLSRLQHICRIEDLEAIVLSHLHDDHAGDLRILKYAVETKLAFGTMRHRVKVYMPSSPERAARDLDYPQAFDISYVNEKTELELAGLHLRFCPMRHSIETYAISLEAGAKKLVYSADTTFHEGLIRFAAGADVLLCEATLAEAGDVPIPHMTALEAGETARLAGVERLLLTHLWCDEDAERCLLTARTVFEQSEEVMELQEYVI</sequence>
<evidence type="ECO:0000259" key="5">
    <source>
        <dbReference type="SMART" id="SM00849"/>
    </source>
</evidence>
<dbReference type="Proteomes" id="UP000612456">
    <property type="component" value="Unassembled WGS sequence"/>
</dbReference>
<protein>
    <recommendedName>
        <fullName evidence="5">Metallo-beta-lactamase domain-containing protein</fullName>
    </recommendedName>
</protein>
<keyword evidence="7" id="KW-1185">Reference proteome</keyword>
<evidence type="ECO:0000256" key="1">
    <source>
        <dbReference type="ARBA" id="ARBA00022833"/>
    </source>
</evidence>
<name>A0A917DX63_9BACL</name>
<evidence type="ECO:0000313" key="7">
    <source>
        <dbReference type="Proteomes" id="UP000612456"/>
    </source>
</evidence>
<organism evidence="6 7">
    <name type="scientific">Paenibacillus nasutitermitis</name>
    <dbReference type="NCBI Taxonomy" id="1652958"/>
    <lineage>
        <taxon>Bacteria</taxon>
        <taxon>Bacillati</taxon>
        <taxon>Bacillota</taxon>
        <taxon>Bacilli</taxon>
        <taxon>Bacillales</taxon>
        <taxon>Paenibacillaceae</taxon>
        <taxon>Paenibacillus</taxon>
    </lineage>
</organism>
<evidence type="ECO:0000256" key="2">
    <source>
        <dbReference type="ARBA" id="ARBA00034221"/>
    </source>
</evidence>
<dbReference type="SMART" id="SM00849">
    <property type="entry name" value="Lactamase_B"/>
    <property type="match status" value="1"/>
</dbReference>
<evidence type="ECO:0000256" key="3">
    <source>
        <dbReference type="ARBA" id="ARBA00034301"/>
    </source>
</evidence>
<evidence type="ECO:0000256" key="4">
    <source>
        <dbReference type="ARBA" id="ARBA00048505"/>
    </source>
</evidence>